<evidence type="ECO:0000313" key="3">
    <source>
        <dbReference type="Proteomes" id="UP001152321"/>
    </source>
</evidence>
<gene>
    <name evidence="2" type="ORF">NWE73_01345</name>
</gene>
<feature type="chain" id="PRO_5045172008" evidence="1">
    <location>
        <begin position="21"/>
        <end position="176"/>
    </location>
</feature>
<sequence>MSRILALFVLSASIITSVIAQGGNKGTPAPFTSKELLDFVGRGDLKFIDFGKTADFVGVVTRTHEQSDARIADVYEFKDIQAVPMDKGLCEKILEKIFGPLDKISLRVKKIEIFASHTGKTCEAQLDDEDQQAKIPERRVIAGFLNAKPRALVFKMTRKSAPKEQESIRKFWDTLR</sequence>
<proteinExistence type="predicted"/>
<keyword evidence="3" id="KW-1185">Reference proteome</keyword>
<protein>
    <submittedName>
        <fullName evidence="2">Uncharacterized protein</fullName>
    </submittedName>
</protein>
<name>A0ABT6DDU2_9BACT</name>
<reference evidence="2" key="1">
    <citation type="submission" date="2022-08" db="EMBL/GenBank/DDBJ databases">
        <title>Novel Bdellovibrio Species Isolated from Svalbard: Designation Bdellovibrio svalbardensis.</title>
        <authorList>
            <person name="Mitchell R.J."/>
            <person name="Choi S.Y."/>
        </authorList>
    </citation>
    <scope>NUCLEOTIDE SEQUENCE</scope>
    <source>
        <strain evidence="2">PAP01</strain>
    </source>
</reference>
<organism evidence="2 3">
    <name type="scientific">Bdellovibrio svalbardensis</name>
    <dbReference type="NCBI Taxonomy" id="2972972"/>
    <lineage>
        <taxon>Bacteria</taxon>
        <taxon>Pseudomonadati</taxon>
        <taxon>Bdellovibrionota</taxon>
        <taxon>Bdellovibrionia</taxon>
        <taxon>Bdellovibrionales</taxon>
        <taxon>Pseudobdellovibrionaceae</taxon>
        <taxon>Bdellovibrio</taxon>
    </lineage>
</organism>
<dbReference type="RefSeq" id="WP_277576468.1">
    <property type="nucleotide sequence ID" value="NZ_JANRMI010000001.1"/>
</dbReference>
<dbReference type="EMBL" id="JANRMI010000001">
    <property type="protein sequence ID" value="MDG0814988.1"/>
    <property type="molecule type" value="Genomic_DNA"/>
</dbReference>
<accession>A0ABT6DDU2</accession>
<comment type="caution">
    <text evidence="2">The sequence shown here is derived from an EMBL/GenBank/DDBJ whole genome shotgun (WGS) entry which is preliminary data.</text>
</comment>
<keyword evidence="1" id="KW-0732">Signal</keyword>
<evidence type="ECO:0000313" key="2">
    <source>
        <dbReference type="EMBL" id="MDG0814988.1"/>
    </source>
</evidence>
<feature type="signal peptide" evidence="1">
    <location>
        <begin position="1"/>
        <end position="20"/>
    </location>
</feature>
<dbReference type="Proteomes" id="UP001152321">
    <property type="component" value="Unassembled WGS sequence"/>
</dbReference>
<evidence type="ECO:0000256" key="1">
    <source>
        <dbReference type="SAM" id="SignalP"/>
    </source>
</evidence>